<feature type="domain" description="HTH araC/xylS-type" evidence="5">
    <location>
        <begin position="244"/>
        <end position="342"/>
    </location>
</feature>
<dbReference type="InterPro" id="IPR018062">
    <property type="entry name" value="HTH_AraC-typ_CS"/>
</dbReference>
<dbReference type="GO" id="GO:0043565">
    <property type="term" value="F:sequence-specific DNA binding"/>
    <property type="evidence" value="ECO:0007669"/>
    <property type="project" value="InterPro"/>
</dbReference>
<dbReference type="InterPro" id="IPR052158">
    <property type="entry name" value="INH-QAR"/>
</dbReference>
<dbReference type="PANTHER" id="PTHR43130:SF3">
    <property type="entry name" value="HTH-TYPE TRANSCRIPTIONAL REGULATOR RV1931C"/>
    <property type="match status" value="1"/>
</dbReference>
<dbReference type="Gene3D" id="1.10.10.60">
    <property type="entry name" value="Homeodomain-like"/>
    <property type="match status" value="1"/>
</dbReference>
<dbReference type="InterPro" id="IPR009057">
    <property type="entry name" value="Homeodomain-like_sf"/>
</dbReference>
<dbReference type="GO" id="GO:0003700">
    <property type="term" value="F:DNA-binding transcription factor activity"/>
    <property type="evidence" value="ECO:0007669"/>
    <property type="project" value="InterPro"/>
</dbReference>
<dbReference type="RefSeq" id="WP_188676915.1">
    <property type="nucleotide sequence ID" value="NZ_BMKA01000004.1"/>
</dbReference>
<dbReference type="AlphaFoldDB" id="A0A916R0V9"/>
<evidence type="ECO:0000256" key="4">
    <source>
        <dbReference type="SAM" id="MobiDB-lite"/>
    </source>
</evidence>
<feature type="region of interest" description="Disordered" evidence="4">
    <location>
        <begin position="335"/>
        <end position="355"/>
    </location>
</feature>
<evidence type="ECO:0000256" key="2">
    <source>
        <dbReference type="ARBA" id="ARBA00023125"/>
    </source>
</evidence>
<dbReference type="InterPro" id="IPR029062">
    <property type="entry name" value="Class_I_gatase-like"/>
</dbReference>
<sequence>MCSASRTPAFNAPVDVVPAGAFSFPVTRVKDTRRFGFLVLPEFTLLAFSSAVDPLRIANQLAQKPLYGWVVLSETGGAVCSSSGVDVGAHGDLDGVTPDMHLWVCSGNRGTEVASAAVLQAVRKHARFGGNMGGICTGAATLARAGLLHDRRFTLHWENQPGFVETFPELHPTSRRFEADRGMYTCGGGVAATEMMLSIIQDDYGEAFATAVSDMCLSGGDLSPAREQRSSIAKAINSRDPKVLAVLRAMHDNIEDPLTLEELAEKGEFSRRQMERQFKKLFDETPATVYRNMRLDRARTLLTETNLNVTEIAMAAGFSSNGLFTRHYKARFNETPYGRRGKMRDEKSEHGADHA</sequence>
<evidence type="ECO:0000259" key="5">
    <source>
        <dbReference type="PROSITE" id="PS01124"/>
    </source>
</evidence>
<dbReference type="SUPFAM" id="SSF46689">
    <property type="entry name" value="Homeodomain-like"/>
    <property type="match status" value="2"/>
</dbReference>
<reference evidence="6" key="2">
    <citation type="submission" date="2020-09" db="EMBL/GenBank/DDBJ databases">
        <authorList>
            <person name="Sun Q."/>
            <person name="Zhou Y."/>
        </authorList>
    </citation>
    <scope>NUCLEOTIDE SEQUENCE</scope>
    <source>
        <strain evidence="6">CGMCC 1.15880</strain>
    </source>
</reference>
<feature type="compositionally biased region" description="Basic and acidic residues" evidence="4">
    <location>
        <begin position="343"/>
        <end position="355"/>
    </location>
</feature>
<dbReference type="Proteomes" id="UP000628017">
    <property type="component" value="Unassembled WGS sequence"/>
</dbReference>
<dbReference type="InterPro" id="IPR018060">
    <property type="entry name" value="HTH_AraC"/>
</dbReference>
<protein>
    <submittedName>
        <fullName evidence="6">AraC family transcriptional regulator</fullName>
    </submittedName>
</protein>
<dbReference type="SMART" id="SM00342">
    <property type="entry name" value="HTH_ARAC"/>
    <property type="match status" value="1"/>
</dbReference>
<dbReference type="EMBL" id="BMKA01000004">
    <property type="protein sequence ID" value="GGA26489.1"/>
    <property type="molecule type" value="Genomic_DNA"/>
</dbReference>
<dbReference type="Pfam" id="PF01965">
    <property type="entry name" value="DJ-1_PfpI"/>
    <property type="match status" value="1"/>
</dbReference>
<dbReference type="Gene3D" id="3.40.50.880">
    <property type="match status" value="1"/>
</dbReference>
<name>A0A916R0V9_9RHOB</name>
<dbReference type="PROSITE" id="PS01124">
    <property type="entry name" value="HTH_ARAC_FAMILY_2"/>
    <property type="match status" value="1"/>
</dbReference>
<dbReference type="Pfam" id="PF12833">
    <property type="entry name" value="HTH_18"/>
    <property type="match status" value="1"/>
</dbReference>
<evidence type="ECO:0000313" key="6">
    <source>
        <dbReference type="EMBL" id="GGA26489.1"/>
    </source>
</evidence>
<proteinExistence type="predicted"/>
<gene>
    <name evidence="6" type="ORF">GCM10011498_29300</name>
</gene>
<keyword evidence="3" id="KW-0804">Transcription</keyword>
<comment type="caution">
    <text evidence="6">The sequence shown here is derived from an EMBL/GenBank/DDBJ whole genome shotgun (WGS) entry which is preliminary data.</text>
</comment>
<evidence type="ECO:0000256" key="3">
    <source>
        <dbReference type="ARBA" id="ARBA00023163"/>
    </source>
</evidence>
<keyword evidence="2" id="KW-0238">DNA-binding</keyword>
<dbReference type="InterPro" id="IPR002818">
    <property type="entry name" value="DJ-1/PfpI"/>
</dbReference>
<keyword evidence="7" id="KW-1185">Reference proteome</keyword>
<dbReference type="PANTHER" id="PTHR43130">
    <property type="entry name" value="ARAC-FAMILY TRANSCRIPTIONAL REGULATOR"/>
    <property type="match status" value="1"/>
</dbReference>
<dbReference type="PROSITE" id="PS00041">
    <property type="entry name" value="HTH_ARAC_FAMILY_1"/>
    <property type="match status" value="1"/>
</dbReference>
<dbReference type="CDD" id="cd03136">
    <property type="entry name" value="GATase1_AraC_ArgR_like"/>
    <property type="match status" value="1"/>
</dbReference>
<accession>A0A916R0V9</accession>
<keyword evidence="1" id="KW-0805">Transcription regulation</keyword>
<evidence type="ECO:0000256" key="1">
    <source>
        <dbReference type="ARBA" id="ARBA00023015"/>
    </source>
</evidence>
<organism evidence="6 7">
    <name type="scientific">Neptunicoccus cionae</name>
    <dbReference type="NCBI Taxonomy" id="2035344"/>
    <lineage>
        <taxon>Bacteria</taxon>
        <taxon>Pseudomonadati</taxon>
        <taxon>Pseudomonadota</taxon>
        <taxon>Alphaproteobacteria</taxon>
        <taxon>Rhodobacterales</taxon>
        <taxon>Paracoccaceae</taxon>
        <taxon>Neptunicoccus</taxon>
    </lineage>
</organism>
<reference evidence="6" key="1">
    <citation type="journal article" date="2014" name="Int. J. Syst. Evol. Microbiol.">
        <title>Complete genome sequence of Corynebacterium casei LMG S-19264T (=DSM 44701T), isolated from a smear-ripened cheese.</title>
        <authorList>
            <consortium name="US DOE Joint Genome Institute (JGI-PGF)"/>
            <person name="Walter F."/>
            <person name="Albersmeier A."/>
            <person name="Kalinowski J."/>
            <person name="Ruckert C."/>
        </authorList>
    </citation>
    <scope>NUCLEOTIDE SEQUENCE</scope>
    <source>
        <strain evidence="6">CGMCC 1.15880</strain>
    </source>
</reference>
<evidence type="ECO:0000313" key="7">
    <source>
        <dbReference type="Proteomes" id="UP000628017"/>
    </source>
</evidence>
<dbReference type="SUPFAM" id="SSF52317">
    <property type="entry name" value="Class I glutamine amidotransferase-like"/>
    <property type="match status" value="1"/>
</dbReference>